<dbReference type="AlphaFoldDB" id="A0A0C3QPC4"/>
<dbReference type="OrthoDB" id="3218112at2759"/>
<dbReference type="EMBL" id="KN822975">
    <property type="protein sequence ID" value="KIO30106.1"/>
    <property type="molecule type" value="Genomic_DNA"/>
</dbReference>
<keyword evidence="3" id="KW-1185">Reference proteome</keyword>
<evidence type="ECO:0000259" key="1">
    <source>
        <dbReference type="PROSITE" id="PS50097"/>
    </source>
</evidence>
<gene>
    <name evidence="2" type="ORF">M407DRAFT_20777</name>
</gene>
<organism evidence="2 3">
    <name type="scientific">Tulasnella calospora MUT 4182</name>
    <dbReference type="NCBI Taxonomy" id="1051891"/>
    <lineage>
        <taxon>Eukaryota</taxon>
        <taxon>Fungi</taxon>
        <taxon>Dikarya</taxon>
        <taxon>Basidiomycota</taxon>
        <taxon>Agaricomycotina</taxon>
        <taxon>Agaricomycetes</taxon>
        <taxon>Cantharellales</taxon>
        <taxon>Tulasnellaceae</taxon>
        <taxon>Tulasnella</taxon>
    </lineage>
</organism>
<reference evidence="3" key="2">
    <citation type="submission" date="2015-01" db="EMBL/GenBank/DDBJ databases">
        <title>Evolutionary Origins and Diversification of the Mycorrhizal Mutualists.</title>
        <authorList>
            <consortium name="DOE Joint Genome Institute"/>
            <consortium name="Mycorrhizal Genomics Consortium"/>
            <person name="Kohler A."/>
            <person name="Kuo A."/>
            <person name="Nagy L.G."/>
            <person name="Floudas D."/>
            <person name="Copeland A."/>
            <person name="Barry K.W."/>
            <person name="Cichocki N."/>
            <person name="Veneault-Fourrey C."/>
            <person name="LaButti K."/>
            <person name="Lindquist E.A."/>
            <person name="Lipzen A."/>
            <person name="Lundell T."/>
            <person name="Morin E."/>
            <person name="Murat C."/>
            <person name="Riley R."/>
            <person name="Ohm R."/>
            <person name="Sun H."/>
            <person name="Tunlid A."/>
            <person name="Henrissat B."/>
            <person name="Grigoriev I.V."/>
            <person name="Hibbett D.S."/>
            <person name="Martin F."/>
        </authorList>
    </citation>
    <scope>NUCLEOTIDE SEQUENCE [LARGE SCALE GENOMIC DNA]</scope>
    <source>
        <strain evidence="3">MUT 4182</strain>
    </source>
</reference>
<dbReference type="Gene3D" id="3.30.710.10">
    <property type="entry name" value="Potassium Channel Kv1.1, Chain A"/>
    <property type="match status" value="1"/>
</dbReference>
<sequence>MYHPELNFEDGNIILRALVRPEEPSEEPFHVSFRVHKSILRMQSEVFDGMMEIPQPPAQDGNDGQIPVVDMLDDAAELIAMLKLIYHPEEILRSSSVQTAFDNLALALPVIRKYQMDKLLQSCVARIHMDCPQTLEEWDMRDEKIALVKKTNDFPWVEHVVIEPAGIITLARRVPEIHSLVPVAFYDLSCADYTLDDTMEIDGDSLGVYLETGHIIVRRSLLAAEDLLILWRGANAMKAEIYDTARNLESRLKLLQYYINIPRDLSHVGCSQPIPGGLEKFISDILIDSIAMPSADPIAWMRIKANATYPDGMCRKCLGKGKNFLMRYRAYLWTKVPEFFS</sequence>
<feature type="domain" description="BTB" evidence="1">
    <location>
        <begin position="9"/>
        <end position="94"/>
    </location>
</feature>
<evidence type="ECO:0000313" key="3">
    <source>
        <dbReference type="Proteomes" id="UP000054248"/>
    </source>
</evidence>
<proteinExistence type="predicted"/>
<dbReference type="Pfam" id="PF00651">
    <property type="entry name" value="BTB"/>
    <property type="match status" value="1"/>
</dbReference>
<dbReference type="PROSITE" id="PS50097">
    <property type="entry name" value="BTB"/>
    <property type="match status" value="1"/>
</dbReference>
<dbReference type="HOGENOM" id="CLU_909709_0_0_1"/>
<reference evidence="2 3" key="1">
    <citation type="submission" date="2014-04" db="EMBL/GenBank/DDBJ databases">
        <authorList>
            <consortium name="DOE Joint Genome Institute"/>
            <person name="Kuo A."/>
            <person name="Girlanda M."/>
            <person name="Perotto S."/>
            <person name="Kohler A."/>
            <person name="Nagy L.G."/>
            <person name="Floudas D."/>
            <person name="Copeland A."/>
            <person name="Barry K.W."/>
            <person name="Cichocki N."/>
            <person name="Veneault-Fourrey C."/>
            <person name="LaButti K."/>
            <person name="Lindquist E.A."/>
            <person name="Lipzen A."/>
            <person name="Lundell T."/>
            <person name="Morin E."/>
            <person name="Murat C."/>
            <person name="Sun H."/>
            <person name="Tunlid A."/>
            <person name="Henrissat B."/>
            <person name="Grigoriev I.V."/>
            <person name="Hibbett D.S."/>
            <person name="Martin F."/>
            <person name="Nordberg H.P."/>
            <person name="Cantor M.N."/>
            <person name="Hua S.X."/>
        </authorList>
    </citation>
    <scope>NUCLEOTIDE SEQUENCE [LARGE SCALE GENOMIC DNA]</scope>
    <source>
        <strain evidence="2 3">MUT 4182</strain>
    </source>
</reference>
<protein>
    <recommendedName>
        <fullName evidence="1">BTB domain-containing protein</fullName>
    </recommendedName>
</protein>
<dbReference type="STRING" id="1051891.A0A0C3QPC4"/>
<dbReference type="InterPro" id="IPR000210">
    <property type="entry name" value="BTB/POZ_dom"/>
</dbReference>
<evidence type="ECO:0000313" key="2">
    <source>
        <dbReference type="EMBL" id="KIO30106.1"/>
    </source>
</evidence>
<dbReference type="Proteomes" id="UP000054248">
    <property type="component" value="Unassembled WGS sequence"/>
</dbReference>
<name>A0A0C3QPC4_9AGAM</name>
<dbReference type="InterPro" id="IPR011333">
    <property type="entry name" value="SKP1/BTB/POZ_sf"/>
</dbReference>
<accession>A0A0C3QPC4</accession>